<evidence type="ECO:0000259" key="6">
    <source>
        <dbReference type="Pfam" id="PF08281"/>
    </source>
</evidence>
<evidence type="ECO:0000256" key="4">
    <source>
        <dbReference type="ARBA" id="ARBA00023163"/>
    </source>
</evidence>
<evidence type="ECO:0000259" key="5">
    <source>
        <dbReference type="Pfam" id="PF04542"/>
    </source>
</evidence>
<keyword evidence="2" id="KW-0805">Transcription regulation</keyword>
<protein>
    <submittedName>
        <fullName evidence="7">RNA polymerase sigma-70 factor</fullName>
    </submittedName>
</protein>
<dbReference type="GO" id="GO:0003677">
    <property type="term" value="F:DNA binding"/>
    <property type="evidence" value="ECO:0007669"/>
    <property type="project" value="InterPro"/>
</dbReference>
<name>A0AAE3IS05_9BACT</name>
<dbReference type="Pfam" id="PF08281">
    <property type="entry name" value="Sigma70_r4_2"/>
    <property type="match status" value="1"/>
</dbReference>
<gene>
    <name evidence="7" type="ORF">OD355_12435</name>
</gene>
<feature type="domain" description="RNA polymerase sigma factor 70 region 4 type 2" evidence="6">
    <location>
        <begin position="125"/>
        <end position="176"/>
    </location>
</feature>
<evidence type="ECO:0000256" key="2">
    <source>
        <dbReference type="ARBA" id="ARBA00023015"/>
    </source>
</evidence>
<feature type="domain" description="RNA polymerase sigma-70 region 2" evidence="5">
    <location>
        <begin position="27"/>
        <end position="93"/>
    </location>
</feature>
<reference evidence="7" key="1">
    <citation type="submission" date="2022-10" db="EMBL/GenBank/DDBJ databases">
        <authorList>
            <person name="Kim H.S."/>
            <person name="Kim J.-S."/>
            <person name="Suh M.K."/>
            <person name="Eom M.K."/>
            <person name="Lee J.-S."/>
        </authorList>
    </citation>
    <scope>NUCLEOTIDE SEQUENCE</scope>
    <source>
        <strain evidence="7">LIP-5</strain>
    </source>
</reference>
<comment type="caution">
    <text evidence="7">The sequence shown here is derived from an EMBL/GenBank/DDBJ whole genome shotgun (WGS) entry which is preliminary data.</text>
</comment>
<evidence type="ECO:0000256" key="3">
    <source>
        <dbReference type="ARBA" id="ARBA00023082"/>
    </source>
</evidence>
<dbReference type="InterPro" id="IPR014327">
    <property type="entry name" value="RNA_pol_sigma70_bacteroid"/>
</dbReference>
<dbReference type="InterPro" id="IPR036388">
    <property type="entry name" value="WH-like_DNA-bd_sf"/>
</dbReference>
<accession>A0AAE3IS05</accession>
<dbReference type="InterPro" id="IPR014284">
    <property type="entry name" value="RNA_pol_sigma-70_dom"/>
</dbReference>
<evidence type="ECO:0000256" key="1">
    <source>
        <dbReference type="ARBA" id="ARBA00010641"/>
    </source>
</evidence>
<dbReference type="NCBIfam" id="TIGR02985">
    <property type="entry name" value="Sig70_bacteroi1"/>
    <property type="match status" value="1"/>
</dbReference>
<dbReference type="Pfam" id="PF04542">
    <property type="entry name" value="Sigma70_r2"/>
    <property type="match status" value="1"/>
</dbReference>
<proteinExistence type="inferred from homology"/>
<dbReference type="RefSeq" id="WP_263038814.1">
    <property type="nucleotide sequence ID" value="NZ_JAOTPL010000023.1"/>
</dbReference>
<organism evidence="7 8">
    <name type="scientific">Haoranjiania flava</name>
    <dbReference type="NCBI Taxonomy" id="1856322"/>
    <lineage>
        <taxon>Bacteria</taxon>
        <taxon>Pseudomonadati</taxon>
        <taxon>Bacteroidota</taxon>
        <taxon>Chitinophagia</taxon>
        <taxon>Chitinophagales</taxon>
        <taxon>Chitinophagaceae</taxon>
        <taxon>Haoranjiania</taxon>
    </lineage>
</organism>
<keyword evidence="8" id="KW-1185">Reference proteome</keyword>
<dbReference type="Proteomes" id="UP001209317">
    <property type="component" value="Unassembled WGS sequence"/>
</dbReference>
<dbReference type="InterPro" id="IPR013325">
    <property type="entry name" value="RNA_pol_sigma_r2"/>
</dbReference>
<sequence>MTEALQIKFYIEQIALHSDIEAFEKLFYCYYKRLKNFAYAILKSSQLAEEASSDVFVILWKNRAHLIEIENINSYLYVATRNVALRMLQREKKELFFDIDLVNENLVSSSADTPEKILLNNEIINRLDGAIDTLPPRCKLIYKLAKHDGLKLKEIADILNISVKTVDAQLAIAVKRITQSIRLSFLEQNK</sequence>
<keyword evidence="4" id="KW-0804">Transcription</keyword>
<dbReference type="GO" id="GO:0006352">
    <property type="term" value="P:DNA-templated transcription initiation"/>
    <property type="evidence" value="ECO:0007669"/>
    <property type="project" value="InterPro"/>
</dbReference>
<evidence type="ECO:0000313" key="7">
    <source>
        <dbReference type="EMBL" id="MCU7695326.1"/>
    </source>
</evidence>
<dbReference type="InterPro" id="IPR013249">
    <property type="entry name" value="RNA_pol_sigma70_r4_t2"/>
</dbReference>
<dbReference type="EMBL" id="JAOTPL010000023">
    <property type="protein sequence ID" value="MCU7695326.1"/>
    <property type="molecule type" value="Genomic_DNA"/>
</dbReference>
<dbReference type="GO" id="GO:0016987">
    <property type="term" value="F:sigma factor activity"/>
    <property type="evidence" value="ECO:0007669"/>
    <property type="project" value="UniProtKB-KW"/>
</dbReference>
<dbReference type="Gene3D" id="1.10.10.10">
    <property type="entry name" value="Winged helix-like DNA-binding domain superfamily/Winged helix DNA-binding domain"/>
    <property type="match status" value="1"/>
</dbReference>
<keyword evidence="3" id="KW-0731">Sigma factor</keyword>
<dbReference type="InterPro" id="IPR013324">
    <property type="entry name" value="RNA_pol_sigma_r3/r4-like"/>
</dbReference>
<dbReference type="AlphaFoldDB" id="A0AAE3IS05"/>
<dbReference type="SUPFAM" id="SSF88946">
    <property type="entry name" value="Sigma2 domain of RNA polymerase sigma factors"/>
    <property type="match status" value="1"/>
</dbReference>
<dbReference type="Gene3D" id="1.10.1740.10">
    <property type="match status" value="1"/>
</dbReference>
<dbReference type="InterPro" id="IPR039425">
    <property type="entry name" value="RNA_pol_sigma-70-like"/>
</dbReference>
<evidence type="ECO:0000313" key="8">
    <source>
        <dbReference type="Proteomes" id="UP001209317"/>
    </source>
</evidence>
<comment type="similarity">
    <text evidence="1">Belongs to the sigma-70 factor family. ECF subfamily.</text>
</comment>
<dbReference type="PANTHER" id="PTHR43133">
    <property type="entry name" value="RNA POLYMERASE ECF-TYPE SIGMA FACTO"/>
    <property type="match status" value="1"/>
</dbReference>
<dbReference type="SUPFAM" id="SSF88659">
    <property type="entry name" value="Sigma3 and sigma4 domains of RNA polymerase sigma factors"/>
    <property type="match status" value="1"/>
</dbReference>
<dbReference type="PANTHER" id="PTHR43133:SF46">
    <property type="entry name" value="RNA POLYMERASE SIGMA-70 FACTOR ECF SUBFAMILY"/>
    <property type="match status" value="1"/>
</dbReference>
<dbReference type="InterPro" id="IPR007627">
    <property type="entry name" value="RNA_pol_sigma70_r2"/>
</dbReference>
<dbReference type="NCBIfam" id="TIGR02937">
    <property type="entry name" value="sigma70-ECF"/>
    <property type="match status" value="1"/>
</dbReference>